<comment type="caution">
    <text evidence="1">The sequence shown here is derived from an EMBL/GenBank/DDBJ whole genome shotgun (WGS) entry which is preliminary data.</text>
</comment>
<organism evidence="1">
    <name type="scientific">bioreactor metagenome</name>
    <dbReference type="NCBI Taxonomy" id="1076179"/>
    <lineage>
        <taxon>unclassified sequences</taxon>
        <taxon>metagenomes</taxon>
        <taxon>ecological metagenomes</taxon>
    </lineage>
</organism>
<name>A0A645B0U3_9ZZZZ</name>
<dbReference type="AlphaFoldDB" id="A0A645B0U3"/>
<evidence type="ECO:0000313" key="1">
    <source>
        <dbReference type="EMBL" id="MPM56773.1"/>
    </source>
</evidence>
<accession>A0A645B0U3</accession>
<gene>
    <name evidence="1" type="ORF">SDC9_103587</name>
</gene>
<reference evidence="1" key="1">
    <citation type="submission" date="2019-08" db="EMBL/GenBank/DDBJ databases">
        <authorList>
            <person name="Kucharzyk K."/>
            <person name="Murdoch R.W."/>
            <person name="Higgins S."/>
            <person name="Loffler F."/>
        </authorList>
    </citation>
    <scope>NUCLEOTIDE SEQUENCE</scope>
</reference>
<sequence length="156" mass="17698">MYALKCAVERGRRVVTIAQSKIDNLHVAVLQIERGLRHSPPADVFGKRHIGHIGKHPLKMKTGAARELGNLIQIDLFRKVVFDIAKRAIELCQPIHTIVLMLQCYRIWMLLSSESLPDFERCEAESALHPSAIINVLSIERNAKNHKHQPKAVLLF</sequence>
<dbReference type="EMBL" id="VSSQ01015924">
    <property type="protein sequence ID" value="MPM56773.1"/>
    <property type="molecule type" value="Genomic_DNA"/>
</dbReference>
<protein>
    <submittedName>
        <fullName evidence="1">Uncharacterized protein</fullName>
    </submittedName>
</protein>
<proteinExistence type="predicted"/>